<dbReference type="Gene3D" id="1.10.1270.10">
    <property type="entry name" value="TrpR-like"/>
    <property type="match status" value="1"/>
</dbReference>
<dbReference type="InterPro" id="IPR038116">
    <property type="entry name" value="TrpR-like_sf"/>
</dbReference>
<dbReference type="OrthoDB" id="2874807at2"/>
<dbReference type="RefSeq" id="WP_143891995.1">
    <property type="nucleotide sequence ID" value="NZ_CP041666.1"/>
</dbReference>
<dbReference type="PANTHER" id="PTHR40080">
    <property type="entry name" value="LMO1763 PROTEIN"/>
    <property type="match status" value="1"/>
</dbReference>
<dbReference type="KEGG" id="aqt:FN924_02955"/>
<accession>A0A516KCV6</accession>
<dbReference type="NCBIfam" id="TIGR02531">
    <property type="entry name" value="yecD_yerC"/>
    <property type="match status" value="1"/>
</dbReference>
<dbReference type="Pfam" id="PF01371">
    <property type="entry name" value="Trp_repressor"/>
    <property type="match status" value="1"/>
</dbReference>
<evidence type="ECO:0000313" key="2">
    <source>
        <dbReference type="Proteomes" id="UP000315215"/>
    </source>
</evidence>
<proteinExistence type="predicted"/>
<evidence type="ECO:0000313" key="1">
    <source>
        <dbReference type="EMBL" id="QDP39245.1"/>
    </source>
</evidence>
<keyword evidence="2" id="KW-1185">Reference proteome</keyword>
<organism evidence="1 2">
    <name type="scientific">Radiobacillus deserti</name>
    <dbReference type="NCBI Taxonomy" id="2594883"/>
    <lineage>
        <taxon>Bacteria</taxon>
        <taxon>Bacillati</taxon>
        <taxon>Bacillota</taxon>
        <taxon>Bacilli</taxon>
        <taxon>Bacillales</taxon>
        <taxon>Bacillaceae</taxon>
        <taxon>Radiobacillus</taxon>
    </lineage>
</organism>
<dbReference type="Proteomes" id="UP000315215">
    <property type="component" value="Chromosome"/>
</dbReference>
<dbReference type="PIRSF" id="PIRSF012508">
    <property type="entry name" value="YerC"/>
    <property type="match status" value="1"/>
</dbReference>
<dbReference type="GO" id="GO:0043565">
    <property type="term" value="F:sequence-specific DNA binding"/>
    <property type="evidence" value="ECO:0007669"/>
    <property type="project" value="InterPro"/>
</dbReference>
<dbReference type="InterPro" id="IPR000831">
    <property type="entry name" value="Trp_repress"/>
</dbReference>
<dbReference type="GO" id="GO:0003700">
    <property type="term" value="F:DNA-binding transcription factor activity"/>
    <property type="evidence" value="ECO:0007669"/>
    <property type="project" value="InterPro"/>
</dbReference>
<dbReference type="AlphaFoldDB" id="A0A516KCV6"/>
<name>A0A516KCV6_9BACI</name>
<dbReference type="InterPro" id="IPR013368">
    <property type="entry name" value="YecD_YerC"/>
</dbReference>
<dbReference type="PANTHER" id="PTHR40080:SF1">
    <property type="entry name" value="TRPR-LIKE PROTEIN YERC_YECD"/>
    <property type="match status" value="1"/>
</dbReference>
<evidence type="ECO:0008006" key="3">
    <source>
        <dbReference type="Google" id="ProtNLM"/>
    </source>
</evidence>
<dbReference type="InterPro" id="IPR010921">
    <property type="entry name" value="Trp_repressor/repl_initiator"/>
</dbReference>
<dbReference type="EMBL" id="CP041666">
    <property type="protein sequence ID" value="QDP39245.1"/>
    <property type="molecule type" value="Genomic_DNA"/>
</dbReference>
<dbReference type="SUPFAM" id="SSF48295">
    <property type="entry name" value="TrpR-like"/>
    <property type="match status" value="1"/>
</dbReference>
<gene>
    <name evidence="1" type="ORF">FN924_02955</name>
</gene>
<sequence length="106" mass="12170">MQIDKLRGQQLDELFDAILSLKDREECYRFFDDIATMSEVQSLAQRLQVAKMLQDGYTYGVIVKESGASTTTISRVKRCLTYGNDGYKMVLDRISQTEQDETENVD</sequence>
<protein>
    <recommendedName>
        <fullName evidence="3">TrpR-like protein YerC/YecD</fullName>
    </recommendedName>
</protein>
<reference evidence="1 2" key="1">
    <citation type="submission" date="2019-07" db="EMBL/GenBank/DDBJ databases">
        <authorList>
            <person name="Li J."/>
        </authorList>
    </citation>
    <scope>NUCLEOTIDE SEQUENCE [LARGE SCALE GENOMIC DNA]</scope>
    <source>
        <strain evidence="1 2">TKL69</strain>
    </source>
</reference>